<evidence type="ECO:0000256" key="1">
    <source>
        <dbReference type="SAM" id="MobiDB-lite"/>
    </source>
</evidence>
<dbReference type="EMBL" id="JAZGSY010000488">
    <property type="protein sequence ID" value="KAL1835985.1"/>
    <property type="molecule type" value="Genomic_DNA"/>
</dbReference>
<feature type="region of interest" description="Disordered" evidence="1">
    <location>
        <begin position="63"/>
        <end position="100"/>
    </location>
</feature>
<gene>
    <name evidence="3" type="ORF">VTJ49DRAFT_5742</name>
</gene>
<evidence type="ECO:0000313" key="3">
    <source>
        <dbReference type="EMBL" id="KAL1835985.1"/>
    </source>
</evidence>
<dbReference type="Pfam" id="PF06985">
    <property type="entry name" value="HET"/>
    <property type="match status" value="1"/>
</dbReference>
<sequence length="833" mass="92513">MVLSLRGANPSVGSSSLAAYRAIAMLFCDEHSQPMELMLKDPHVDADLGLANMRRFIRQHLRNSDEDSLEDPAPTAAAGLPASGPSEYSAPPMTYPDFGPTATAPGPHVCSGPLCEQLSALPAEYHESVIAQLTQQLGGVTPDSIRIEKLTMSNPRLVPEGTRDTLPETEERRMAEFEPYPAAGMGFALPTAFKYPPLPQGHSRFLRTVGSGTHPLCYLESHPLSNPPPYVAVSYCWDPASPPRGMFVNRESLSVSETVLGIINQMQAARMSTGEDLLLWIDQVCINQADPDEKLDQIYRMGDIYARAERVLIWLGPTADRSDEALEGLPLLRMQLRMMTDRLAACEYLPENAAEMVNAGLGQITGRLFARPWFRRLWTVQEAMLARKRVVVCGYRDVDFDMFAEVAREVMAYGSLDVLRYPGGPEDTEVVRAIESFIALHALSPPEGASLEERLEGLAMMNFRVLVEDARHRMCTEPIDRVHALMGLAPPEVRDYMAKVAKKTQDKWELYAEFAKCMLENDHELRFLSTAPSNSRPPTLPSFIPNLLSPPVFTSPLHATSVFCAGFSPETQFRVHDRDITTKKLLAPGFRLDIVAETVPQTAFTEASYHNRTVPDLCANPSIRDWEESCRQVARRAFNLTGPDEFPRHHIDVLLAQPAAAAIDPALQPTPETPPGTLPAAVQAYRLFQMSTRIRDEVESVLRAGIRPIPQDLAHLEREEAIRRAADRTPGVWQQGLEKEENELLLRFVNTMSKMCFGRVYFRGGKRILGLACSGAQVGDVVCILYGAAMPFVLRPRADGTMELVGDAYVNGFMTGEAIHWEGRGPDEMFDIR</sequence>
<evidence type="ECO:0000313" key="4">
    <source>
        <dbReference type="Proteomes" id="UP001583172"/>
    </source>
</evidence>
<accession>A0ABR3V2N8</accession>
<dbReference type="InterPro" id="IPR010730">
    <property type="entry name" value="HET"/>
</dbReference>
<feature type="domain" description="Heterokaryon incompatibility" evidence="2">
    <location>
        <begin position="230"/>
        <end position="382"/>
    </location>
</feature>
<dbReference type="PANTHER" id="PTHR24148:SF64">
    <property type="entry name" value="HETEROKARYON INCOMPATIBILITY DOMAIN-CONTAINING PROTEIN"/>
    <property type="match status" value="1"/>
</dbReference>
<comment type="caution">
    <text evidence="3">The sequence shown here is derived from an EMBL/GenBank/DDBJ whole genome shotgun (WGS) entry which is preliminary data.</text>
</comment>
<proteinExistence type="predicted"/>
<protein>
    <recommendedName>
        <fullName evidence="2">Heterokaryon incompatibility domain-containing protein</fullName>
    </recommendedName>
</protein>
<reference evidence="3 4" key="1">
    <citation type="journal article" date="2024" name="Commun. Biol.">
        <title>Comparative genomic analysis of thermophilic fungi reveals convergent evolutionary adaptations and gene losses.</title>
        <authorList>
            <person name="Steindorff A.S."/>
            <person name="Aguilar-Pontes M.V."/>
            <person name="Robinson A.J."/>
            <person name="Andreopoulos B."/>
            <person name="LaButti K."/>
            <person name="Kuo A."/>
            <person name="Mondo S."/>
            <person name="Riley R."/>
            <person name="Otillar R."/>
            <person name="Haridas S."/>
            <person name="Lipzen A."/>
            <person name="Grimwood J."/>
            <person name="Schmutz J."/>
            <person name="Clum A."/>
            <person name="Reid I.D."/>
            <person name="Moisan M.C."/>
            <person name="Butler G."/>
            <person name="Nguyen T.T.M."/>
            <person name="Dewar K."/>
            <person name="Conant G."/>
            <person name="Drula E."/>
            <person name="Henrissat B."/>
            <person name="Hansel C."/>
            <person name="Singer S."/>
            <person name="Hutchinson M.I."/>
            <person name="de Vries R.P."/>
            <person name="Natvig D.O."/>
            <person name="Powell A.J."/>
            <person name="Tsang A."/>
            <person name="Grigoriev I.V."/>
        </authorList>
    </citation>
    <scope>NUCLEOTIDE SEQUENCE [LARGE SCALE GENOMIC DNA]</scope>
    <source>
        <strain evidence="3 4">CBS 620.91</strain>
    </source>
</reference>
<evidence type="ECO:0000259" key="2">
    <source>
        <dbReference type="Pfam" id="PF06985"/>
    </source>
</evidence>
<keyword evidence="4" id="KW-1185">Reference proteome</keyword>
<dbReference type="Proteomes" id="UP001583172">
    <property type="component" value="Unassembled WGS sequence"/>
</dbReference>
<organism evidence="3 4">
    <name type="scientific">Humicola insolens</name>
    <name type="common">Soft-rot fungus</name>
    <dbReference type="NCBI Taxonomy" id="85995"/>
    <lineage>
        <taxon>Eukaryota</taxon>
        <taxon>Fungi</taxon>
        <taxon>Dikarya</taxon>
        <taxon>Ascomycota</taxon>
        <taxon>Pezizomycotina</taxon>
        <taxon>Sordariomycetes</taxon>
        <taxon>Sordariomycetidae</taxon>
        <taxon>Sordariales</taxon>
        <taxon>Chaetomiaceae</taxon>
        <taxon>Mycothermus</taxon>
    </lineage>
</organism>
<name>A0ABR3V2N8_HUMIN</name>
<dbReference type="InterPro" id="IPR052895">
    <property type="entry name" value="HetReg/Transcr_Mod"/>
</dbReference>
<dbReference type="PANTHER" id="PTHR24148">
    <property type="entry name" value="ANKYRIN REPEAT DOMAIN-CONTAINING PROTEIN 39 HOMOLOG-RELATED"/>
    <property type="match status" value="1"/>
</dbReference>
<dbReference type="Pfam" id="PF26639">
    <property type="entry name" value="Het-6_barrel"/>
    <property type="match status" value="1"/>
</dbReference>